<dbReference type="Pfam" id="PF13403">
    <property type="entry name" value="Hint_2"/>
    <property type="match status" value="1"/>
</dbReference>
<dbReference type="Proteomes" id="UP000051184">
    <property type="component" value="Unassembled WGS sequence"/>
</dbReference>
<proteinExistence type="predicted"/>
<name>A0A0N7MBH3_9RHOB</name>
<evidence type="ECO:0000313" key="3">
    <source>
        <dbReference type="Proteomes" id="UP000051184"/>
    </source>
</evidence>
<evidence type="ECO:0000259" key="1">
    <source>
        <dbReference type="Pfam" id="PF13403"/>
    </source>
</evidence>
<keyword evidence="3" id="KW-1185">Reference proteome</keyword>
<gene>
    <name evidence="2" type="ORF">TA5114_01206</name>
</gene>
<dbReference type="InterPro" id="IPR036844">
    <property type="entry name" value="Hint_dom_sf"/>
</dbReference>
<dbReference type="RefSeq" id="WP_058316775.1">
    <property type="nucleotide sequence ID" value="NZ_CYTO01000024.1"/>
</dbReference>
<organism evidence="2 3">
    <name type="scientific">Cognatishimia activa</name>
    <dbReference type="NCBI Taxonomy" id="1715691"/>
    <lineage>
        <taxon>Bacteria</taxon>
        <taxon>Pseudomonadati</taxon>
        <taxon>Pseudomonadota</taxon>
        <taxon>Alphaproteobacteria</taxon>
        <taxon>Rhodobacterales</taxon>
        <taxon>Paracoccaceae</taxon>
        <taxon>Cognatishimia</taxon>
    </lineage>
</organism>
<dbReference type="STRING" id="1715691.TA5113_02726"/>
<feature type="domain" description="Hedgehog/Intein (Hint)" evidence="1">
    <location>
        <begin position="75"/>
        <end position="212"/>
    </location>
</feature>
<dbReference type="SUPFAM" id="SSF51294">
    <property type="entry name" value="Hedgehog/intein (Hint) domain"/>
    <property type="match status" value="1"/>
</dbReference>
<dbReference type="AlphaFoldDB" id="A0A0N7MBH3"/>
<accession>A0A0N7MBH3</accession>
<protein>
    <recommendedName>
        <fullName evidence="1">Hedgehog/Intein (Hint) domain-containing protein</fullName>
    </recommendedName>
</protein>
<dbReference type="EMBL" id="CYUE01000012">
    <property type="protein sequence ID" value="CUK25408.1"/>
    <property type="molecule type" value="Genomic_DNA"/>
</dbReference>
<evidence type="ECO:0000313" key="2">
    <source>
        <dbReference type="EMBL" id="CUK25408.1"/>
    </source>
</evidence>
<dbReference type="InterPro" id="IPR028992">
    <property type="entry name" value="Hedgehog/Intein_dom"/>
</dbReference>
<reference evidence="3" key="1">
    <citation type="submission" date="2015-09" db="EMBL/GenBank/DDBJ databases">
        <authorList>
            <person name="Rodrigo-Torres Lidia"/>
            <person name="Arahal R.David."/>
        </authorList>
    </citation>
    <scope>NUCLEOTIDE SEQUENCE [LARGE SCALE GENOMIC DNA]</scope>
    <source>
        <strain evidence="3">CECT 5114</strain>
    </source>
</reference>
<sequence>MKVRVVNRRLTGAGMFQSRQDNIFSNISDVAAPQAATSPLPTPKSAEVLHPSAFLVHRKERVTKRSPAQLQGMSCAGADSIVITRSGAKAASDIRVGDMLLTRDNGFQPVLWMKHVAGSDAAPMTVEIKIDAISAGIPGSCLFVSGRQAILLTCTEIMEQFGSAEILVRAGDLLHLNGIAEATDDFEGVVLMTPRHELISVNGMWVESFAPDSTARKCLSDKEREEVLCLVPGLTDLPFERSYPSARTVLRSEFARQFTR</sequence>